<proteinExistence type="inferred from homology"/>
<evidence type="ECO:0000256" key="6">
    <source>
        <dbReference type="ARBA" id="ARBA00023315"/>
    </source>
</evidence>
<dbReference type="GO" id="GO:0009245">
    <property type="term" value="P:lipid A biosynthetic process"/>
    <property type="evidence" value="ECO:0007669"/>
    <property type="project" value="UniProtKB-UniRule"/>
</dbReference>
<evidence type="ECO:0000256" key="5">
    <source>
        <dbReference type="ARBA" id="ARBA00023098"/>
    </source>
</evidence>
<accession>A0A127M4Z0</accession>
<dbReference type="NCBIfam" id="TIGR01853">
    <property type="entry name" value="lipid_A_lpxD"/>
    <property type="match status" value="1"/>
</dbReference>
<evidence type="ECO:0000313" key="9">
    <source>
        <dbReference type="EMBL" id="AMO68295.1"/>
    </source>
</evidence>
<dbReference type="Pfam" id="PF00132">
    <property type="entry name" value="Hexapep"/>
    <property type="match status" value="3"/>
</dbReference>
<dbReference type="STRING" id="1470434.AZF00_08250"/>
<protein>
    <recommendedName>
        <fullName evidence="7">UDP-3-O-acylglucosamine N-acyltransferase</fullName>
        <ecNumber evidence="7">2.3.1.191</ecNumber>
    </recommendedName>
</protein>
<dbReference type="InterPro" id="IPR011004">
    <property type="entry name" value="Trimer_LpxA-like_sf"/>
</dbReference>
<name>A0A127M4Z0_9GAMM</name>
<dbReference type="PROSITE" id="PS00101">
    <property type="entry name" value="HEXAPEP_TRANSFERASES"/>
    <property type="match status" value="1"/>
</dbReference>
<dbReference type="UniPathway" id="UPA00973"/>
<dbReference type="InterPro" id="IPR020573">
    <property type="entry name" value="UDP_GlcNAc_AcTrfase_non-rep"/>
</dbReference>
<dbReference type="Gene3D" id="2.160.10.10">
    <property type="entry name" value="Hexapeptide repeat proteins"/>
    <property type="match status" value="1"/>
</dbReference>
<gene>
    <name evidence="7" type="primary">lpxD</name>
    <name evidence="9" type="ORF">AZF00_08250</name>
</gene>
<dbReference type="NCBIfam" id="NF002060">
    <property type="entry name" value="PRK00892.1"/>
    <property type="match status" value="1"/>
</dbReference>
<dbReference type="EC" id="2.3.1.191" evidence="7"/>
<reference evidence="9 10" key="1">
    <citation type="submission" date="2015-12" db="EMBL/GenBank/DDBJ databases">
        <authorList>
            <person name="Shamseldin A."/>
            <person name="Moawad H."/>
            <person name="Abd El-Rahim W.M."/>
            <person name="Sadowsky M.J."/>
        </authorList>
    </citation>
    <scope>NUCLEOTIDE SEQUENCE [LARGE SCALE GENOMIC DNA]</scope>
    <source>
        <strain evidence="9 10">SM2</strain>
    </source>
</reference>
<comment type="similarity">
    <text evidence="7">Belongs to the transferase hexapeptide repeat family. LpxD subfamily.</text>
</comment>
<feature type="active site" description="Proton acceptor" evidence="7">
    <location>
        <position position="241"/>
    </location>
</feature>
<sequence>MGNIKKSLADLAEYLDAELVGDANHIISGIADLQTANSAELSFINQESYAQHLAQCKSGAVILSSDFADKYSGNKLIVSNTYLAYAKVSALFESLSVLASGVHPTAVIAASAKIDASAMIGANCVIGENAIISAGAKLYPGVVVGDRASIGDNTLIHPNAVVYHGVTLGKNCIIHSGTVIGSDGFGFAPMRGGWQKIHQLGAVVIGDNVEIGSNCSIDRGALGDTVIGDNVIIDNLVHIAHNVKIGKGSAIAGCVGIAGSAILGEGCTVAGAVAINGHITIASNTHFHGGTIVTKGNTEPGVFASAPPQQDVKKWRRNSVRYTQLDDMSGRIRQLEKQLQALMAQNQTDEH</sequence>
<evidence type="ECO:0000256" key="2">
    <source>
        <dbReference type="ARBA" id="ARBA00022556"/>
    </source>
</evidence>
<feature type="domain" description="UDP-3-O-[3-hydroxymyristoyl] glucosamine N-acyltransferase non-repeat region" evidence="8">
    <location>
        <begin position="25"/>
        <end position="91"/>
    </location>
</feature>
<dbReference type="GO" id="GO:0016410">
    <property type="term" value="F:N-acyltransferase activity"/>
    <property type="evidence" value="ECO:0007669"/>
    <property type="project" value="InterPro"/>
</dbReference>
<dbReference type="AlphaFoldDB" id="A0A127M4Z0"/>
<keyword evidence="1 7" id="KW-0444">Lipid biosynthesis</keyword>
<dbReference type="EMBL" id="CP014544">
    <property type="protein sequence ID" value="AMO68295.1"/>
    <property type="molecule type" value="Genomic_DNA"/>
</dbReference>
<dbReference type="RefSeq" id="WP_008247798.1">
    <property type="nucleotide sequence ID" value="NZ_CP014544.1"/>
</dbReference>
<keyword evidence="5 7" id="KW-0443">Lipid metabolism</keyword>
<evidence type="ECO:0000256" key="4">
    <source>
        <dbReference type="ARBA" id="ARBA00022737"/>
    </source>
</evidence>
<keyword evidence="4 7" id="KW-0677">Repeat</keyword>
<dbReference type="SUPFAM" id="SSF51161">
    <property type="entry name" value="Trimeric LpxA-like enzymes"/>
    <property type="match status" value="1"/>
</dbReference>
<keyword evidence="2 7" id="KW-0441">Lipid A biosynthesis</keyword>
<dbReference type="Gene3D" id="1.20.5.170">
    <property type="match status" value="1"/>
</dbReference>
<dbReference type="Pfam" id="PF04613">
    <property type="entry name" value="LpxD"/>
    <property type="match status" value="1"/>
</dbReference>
<organism evidence="9 10">
    <name type="scientific">Zhongshania aliphaticivorans</name>
    <dbReference type="NCBI Taxonomy" id="1470434"/>
    <lineage>
        <taxon>Bacteria</taxon>
        <taxon>Pseudomonadati</taxon>
        <taxon>Pseudomonadota</taxon>
        <taxon>Gammaproteobacteria</taxon>
        <taxon>Cellvibrionales</taxon>
        <taxon>Spongiibacteraceae</taxon>
        <taxon>Zhongshania</taxon>
    </lineage>
</organism>
<dbReference type="Proteomes" id="UP000074119">
    <property type="component" value="Chromosome"/>
</dbReference>
<dbReference type="PANTHER" id="PTHR43378">
    <property type="entry name" value="UDP-3-O-ACYLGLUCOSAMINE N-ACYLTRANSFERASE"/>
    <property type="match status" value="1"/>
</dbReference>
<keyword evidence="3 7" id="KW-0808">Transferase</keyword>
<comment type="pathway">
    <text evidence="7">Bacterial outer membrane biogenesis; LPS lipid A biosynthesis.</text>
</comment>
<dbReference type="InterPro" id="IPR018357">
    <property type="entry name" value="Hexapep_transf_CS"/>
</dbReference>
<dbReference type="PANTHER" id="PTHR43378:SF2">
    <property type="entry name" value="UDP-3-O-ACYLGLUCOSAMINE N-ACYLTRANSFERASE 1, MITOCHONDRIAL-RELATED"/>
    <property type="match status" value="1"/>
</dbReference>
<evidence type="ECO:0000256" key="1">
    <source>
        <dbReference type="ARBA" id="ARBA00022516"/>
    </source>
</evidence>
<dbReference type="CDD" id="cd03352">
    <property type="entry name" value="LbH_LpxD"/>
    <property type="match status" value="1"/>
</dbReference>
<dbReference type="HAMAP" id="MF_00523">
    <property type="entry name" value="LpxD"/>
    <property type="match status" value="1"/>
</dbReference>
<dbReference type="GO" id="GO:0103118">
    <property type="term" value="F:UDP-3-O-[(3R)-3-hydroxyacyl]-glucosamine N-acyltransferase activity"/>
    <property type="evidence" value="ECO:0007669"/>
    <property type="project" value="UniProtKB-EC"/>
</dbReference>
<dbReference type="InterPro" id="IPR007691">
    <property type="entry name" value="LpxD"/>
</dbReference>
<dbReference type="GO" id="GO:0016020">
    <property type="term" value="C:membrane"/>
    <property type="evidence" value="ECO:0007669"/>
    <property type="project" value="GOC"/>
</dbReference>
<dbReference type="Gene3D" id="3.40.1390.10">
    <property type="entry name" value="MurE/MurF, N-terminal domain"/>
    <property type="match status" value="1"/>
</dbReference>
<comment type="subunit">
    <text evidence="7">Homotrimer.</text>
</comment>
<evidence type="ECO:0000256" key="3">
    <source>
        <dbReference type="ARBA" id="ARBA00022679"/>
    </source>
</evidence>
<evidence type="ECO:0000313" key="10">
    <source>
        <dbReference type="Proteomes" id="UP000074119"/>
    </source>
</evidence>
<dbReference type="InterPro" id="IPR001451">
    <property type="entry name" value="Hexapep"/>
</dbReference>
<dbReference type="KEGG" id="zal:AZF00_08250"/>
<evidence type="ECO:0000259" key="8">
    <source>
        <dbReference type="Pfam" id="PF04613"/>
    </source>
</evidence>
<comment type="catalytic activity">
    <reaction evidence="7">
        <text>a UDP-3-O-[(3R)-3-hydroxyacyl]-alpha-D-glucosamine + a (3R)-hydroxyacyl-[ACP] = a UDP-2-N,3-O-bis[(3R)-3-hydroxyacyl]-alpha-D-glucosamine + holo-[ACP] + H(+)</text>
        <dbReference type="Rhea" id="RHEA:53836"/>
        <dbReference type="Rhea" id="RHEA-COMP:9685"/>
        <dbReference type="Rhea" id="RHEA-COMP:9945"/>
        <dbReference type="ChEBI" id="CHEBI:15378"/>
        <dbReference type="ChEBI" id="CHEBI:64479"/>
        <dbReference type="ChEBI" id="CHEBI:78827"/>
        <dbReference type="ChEBI" id="CHEBI:137740"/>
        <dbReference type="ChEBI" id="CHEBI:137748"/>
        <dbReference type="EC" id="2.3.1.191"/>
    </reaction>
</comment>
<keyword evidence="6 7" id="KW-0012">Acyltransferase</keyword>
<evidence type="ECO:0000256" key="7">
    <source>
        <dbReference type="HAMAP-Rule" id="MF_00523"/>
    </source>
</evidence>
<comment type="function">
    <text evidence="7">Catalyzes the N-acylation of UDP-3-O-acylglucosamine using 3-hydroxyacyl-ACP as the acyl donor. Is involved in the biosynthesis of lipid A, a phosphorylated glycolipid that anchors the lipopolysaccharide to the outer membrane of the cell.</text>
</comment>